<dbReference type="Gene3D" id="3.30.1330.80">
    <property type="entry name" value="Hypothetical protein, similar to alpha- acetolactate decarboxylase, domain 2"/>
    <property type="match status" value="1"/>
</dbReference>
<feature type="domain" description="PPC" evidence="1">
    <location>
        <begin position="4"/>
        <end position="143"/>
    </location>
</feature>
<accession>A0A2H0UDE7</accession>
<dbReference type="InterPro" id="IPR025707">
    <property type="entry name" value="DNA_bp_PD1"/>
</dbReference>
<proteinExistence type="predicted"/>
<comment type="caution">
    <text evidence="2">The sequence shown here is derived from an EMBL/GenBank/DDBJ whole genome shotgun (WGS) entry which is preliminary data.</text>
</comment>
<evidence type="ECO:0000259" key="1">
    <source>
        <dbReference type="PROSITE" id="PS51742"/>
    </source>
</evidence>
<sequence length="144" mass="16413">MQAVQIRNGFFLVFNRGDNLMPALIAFCEQNDVHWGQFTAIGALEDVEIGYYDLQTREYFFKFEQGPFEVASMNGNISEMAGEKPVVHAHTVLSRPDQTLECIGGHLRSARVAFTLEMCLWHVSQPLIRQRDEETGLNLIHIEV</sequence>
<name>A0A2H0UDE7_9BACT</name>
<evidence type="ECO:0000313" key="2">
    <source>
        <dbReference type="EMBL" id="PIR83805.1"/>
    </source>
</evidence>
<dbReference type="CDD" id="cd11378">
    <property type="entry name" value="DUF296"/>
    <property type="match status" value="1"/>
</dbReference>
<dbReference type="PIRSF" id="PIRSF016702">
    <property type="entry name" value="DNA_bp_PD1"/>
    <property type="match status" value="1"/>
</dbReference>
<dbReference type="InterPro" id="IPR005175">
    <property type="entry name" value="PPC_dom"/>
</dbReference>
<dbReference type="Pfam" id="PF03479">
    <property type="entry name" value="PCC"/>
    <property type="match status" value="1"/>
</dbReference>
<dbReference type="PROSITE" id="PS51742">
    <property type="entry name" value="PPC"/>
    <property type="match status" value="1"/>
</dbReference>
<dbReference type="EMBL" id="PFBK01000007">
    <property type="protein sequence ID" value="PIR83805.1"/>
    <property type="molecule type" value="Genomic_DNA"/>
</dbReference>
<dbReference type="SUPFAM" id="SSF117856">
    <property type="entry name" value="AF0104/ALDC/Ptd012-like"/>
    <property type="match status" value="1"/>
</dbReference>
<protein>
    <recommendedName>
        <fullName evidence="1">PPC domain-containing protein</fullName>
    </recommendedName>
</protein>
<organism evidence="2 3">
    <name type="scientific">Candidatus Kaiserbacteria bacterium CG10_big_fil_rev_8_21_14_0_10_51_14</name>
    <dbReference type="NCBI Taxonomy" id="1974610"/>
    <lineage>
        <taxon>Bacteria</taxon>
        <taxon>Candidatus Kaiseribacteriota</taxon>
    </lineage>
</organism>
<dbReference type="PANTHER" id="PTHR34988">
    <property type="entry name" value="PROTEIN, PUTATIVE-RELATED"/>
    <property type="match status" value="1"/>
</dbReference>
<evidence type="ECO:0000313" key="3">
    <source>
        <dbReference type="Proteomes" id="UP000231192"/>
    </source>
</evidence>
<dbReference type="Proteomes" id="UP000231192">
    <property type="component" value="Unassembled WGS sequence"/>
</dbReference>
<dbReference type="AlphaFoldDB" id="A0A2H0UDE7"/>
<reference evidence="3" key="1">
    <citation type="submission" date="2017-09" db="EMBL/GenBank/DDBJ databases">
        <title>Depth-based differentiation of microbial function through sediment-hosted aquifers and enrichment of novel symbionts in the deep terrestrial subsurface.</title>
        <authorList>
            <person name="Probst A.J."/>
            <person name="Ladd B."/>
            <person name="Jarett J.K."/>
            <person name="Geller-Mcgrath D.E."/>
            <person name="Sieber C.M.K."/>
            <person name="Emerson J.B."/>
            <person name="Anantharaman K."/>
            <person name="Thomas B.C."/>
            <person name="Malmstrom R."/>
            <person name="Stieglmeier M."/>
            <person name="Klingl A."/>
            <person name="Woyke T."/>
            <person name="Ryan C.M."/>
            <person name="Banfield J.F."/>
        </authorList>
    </citation>
    <scope>NUCLEOTIDE SEQUENCE [LARGE SCALE GENOMIC DNA]</scope>
</reference>
<dbReference type="PANTHER" id="PTHR34988:SF1">
    <property type="entry name" value="DNA-BINDING PROTEIN"/>
    <property type="match status" value="1"/>
</dbReference>
<gene>
    <name evidence="2" type="ORF">COU18_02360</name>
</gene>